<reference evidence="1" key="1">
    <citation type="submission" date="2021-12" db="EMBL/GenBank/DDBJ databases">
        <authorList>
            <person name="Ulrich A."/>
        </authorList>
    </citation>
    <scope>NUCLEOTIDE SEQUENCE</scope>
    <source>
        <strain evidence="1">A1P009</strain>
    </source>
</reference>
<dbReference type="Proteomes" id="UP001430360">
    <property type="component" value="Unassembled WGS sequence"/>
</dbReference>
<evidence type="ECO:0000313" key="2">
    <source>
        <dbReference type="Proteomes" id="UP001430360"/>
    </source>
</evidence>
<keyword evidence="2" id="KW-1185">Reference proteome</keyword>
<protein>
    <submittedName>
        <fullName evidence="1">Uncharacterized protein</fullName>
    </submittedName>
</protein>
<organism evidence="1 2">
    <name type="scientific">Luteimonas fraxinea</name>
    <dbReference type="NCBI Taxonomy" id="2901869"/>
    <lineage>
        <taxon>Bacteria</taxon>
        <taxon>Pseudomonadati</taxon>
        <taxon>Pseudomonadota</taxon>
        <taxon>Gammaproteobacteria</taxon>
        <taxon>Lysobacterales</taxon>
        <taxon>Lysobacteraceae</taxon>
        <taxon>Luteimonas</taxon>
    </lineage>
</organism>
<accession>A0ABS8UDC9</accession>
<gene>
    <name evidence="1" type="ORF">LTT95_06875</name>
</gene>
<proteinExistence type="predicted"/>
<evidence type="ECO:0000313" key="1">
    <source>
        <dbReference type="EMBL" id="MCD9096663.1"/>
    </source>
</evidence>
<reference evidence="1" key="2">
    <citation type="journal article" date="2022" name="Syst. Appl. Microbiol.">
        <title>Physiological and genomic characterisation of Luteimonas fraxinea sp. nov., a bacterial species associated with trees tolerant to ash dieback.</title>
        <authorList>
            <person name="Ulrich K."/>
            <person name="Becker R."/>
            <person name="Behrendt U."/>
            <person name="Kube M."/>
            <person name="Schneck V."/>
            <person name="Ulrich A."/>
        </authorList>
    </citation>
    <scope>NUCLEOTIDE SEQUENCE</scope>
    <source>
        <strain evidence="1">A1P009</strain>
    </source>
</reference>
<comment type="caution">
    <text evidence="1">The sequence shown here is derived from an EMBL/GenBank/DDBJ whole genome shotgun (WGS) entry which is preliminary data.</text>
</comment>
<name>A0ABS8UDC9_9GAMM</name>
<dbReference type="EMBL" id="JAJQKU010000002">
    <property type="protein sequence ID" value="MCD9096663.1"/>
    <property type="molecule type" value="Genomic_DNA"/>
</dbReference>
<sequence>MLIRSMGGSLFWLDAQRWCVEHPDRLAGAGYRAVRFDRDSALAEREPFEAFLQKAFLTTASRQVEDMSGPTSVDRQVSALLSRATGSPPGSAGSRLEGALLPENAENLQIKFLAGDSAENRKRLREAIALGLPRTVDVNDFRIARGAADAPIGPLSGRMTLSSQNVQPTRVLLYPGTRPSLTAMPLNLPAERFQGLQYAAFSNERLSSLFNFAMSPGQHYPAKADIDISFGLRNDALTNKPLRQCHELGPLADWAEQMLSKGDAHIELGDVDSPAPITLPPAFVDHFAGVIRMAWALGRLHAVTRVLRSDFALPQDFELTERSLDDIGFAYRLLRGDRIAATPGVIEFDPAVAIDLSKQYEMQITTNFMVSVAGRQVGLIPAVVQLQGFQIGAVSGTSRVRLEGDADSRALVYYSEHGDEDSMMQVPPQGADS</sequence>